<dbReference type="EMBL" id="JAGIZA010000017">
    <property type="protein sequence ID" value="MBP0495473.1"/>
    <property type="molecule type" value="Genomic_DNA"/>
</dbReference>
<dbReference type="AlphaFoldDB" id="A0A940N1E0"/>
<dbReference type="SUPFAM" id="SSF53850">
    <property type="entry name" value="Periplasmic binding protein-like II"/>
    <property type="match status" value="1"/>
</dbReference>
<evidence type="ECO:0000313" key="4">
    <source>
        <dbReference type="Proteomes" id="UP000677537"/>
    </source>
</evidence>
<proteinExistence type="inferred from homology"/>
<evidence type="ECO:0000256" key="2">
    <source>
        <dbReference type="SAM" id="SignalP"/>
    </source>
</evidence>
<dbReference type="Gene3D" id="3.40.190.150">
    <property type="entry name" value="Bordetella uptake gene, domain 1"/>
    <property type="match status" value="1"/>
</dbReference>
<comment type="caution">
    <text evidence="3">The sequence shown here is derived from an EMBL/GenBank/DDBJ whole genome shotgun (WGS) entry which is preliminary data.</text>
</comment>
<reference evidence="3" key="1">
    <citation type="submission" date="2021-03" db="EMBL/GenBank/DDBJ databases">
        <authorList>
            <person name="So Y."/>
        </authorList>
    </citation>
    <scope>NUCLEOTIDE SEQUENCE</scope>
    <source>
        <strain evidence="3">SG15</strain>
    </source>
</reference>
<evidence type="ECO:0000313" key="3">
    <source>
        <dbReference type="EMBL" id="MBP0495473.1"/>
    </source>
</evidence>
<dbReference type="PIRSF" id="PIRSF017082">
    <property type="entry name" value="YflP"/>
    <property type="match status" value="1"/>
</dbReference>
<gene>
    <name evidence="3" type="ORF">J5Y10_21995</name>
</gene>
<evidence type="ECO:0000256" key="1">
    <source>
        <dbReference type="ARBA" id="ARBA00006987"/>
    </source>
</evidence>
<sequence length="326" mass="33262">MRRRILLGASALAAAAVSTLARPALAQAFPARPVRMIVPFGPGGISDLVARIVAEAAGSILGQPVVVENRTGAGGNIAAETAARAQPDGYTVLFCSVGMLAVNPVLYRRLPFDPGKDFAPVAPLTDTPHVLVVRPGLLPEGAGLREFLALARSEPGRLTWSTAGAGSSPHQTLALLQSLGGAELTAVHYRSGAAGVQAVLTGEVSATAEATPVVVEHIRAGTLRALVAAAPERLALLSDTPAAAEAGMPGFVNGSAAGIVVPRATPEPIRAALEEVFTRAIGLPDVRAKLAAQGTVPMEGGAPAFAETVTKEGARWRRVLAGMTLD</sequence>
<comment type="similarity">
    <text evidence="1">Belongs to the UPF0065 (bug) family.</text>
</comment>
<protein>
    <submittedName>
        <fullName evidence="3">Tripartite tricarboxylate transporter substrate binding protein</fullName>
    </submittedName>
</protein>
<dbReference type="InterPro" id="IPR042100">
    <property type="entry name" value="Bug_dom1"/>
</dbReference>
<keyword evidence="2" id="KW-0732">Signal</keyword>
<feature type="chain" id="PRO_5037175204" evidence="2">
    <location>
        <begin position="27"/>
        <end position="326"/>
    </location>
</feature>
<name>A0A940N1E0_9PROT</name>
<dbReference type="Gene3D" id="3.40.190.10">
    <property type="entry name" value="Periplasmic binding protein-like II"/>
    <property type="match status" value="1"/>
</dbReference>
<dbReference type="CDD" id="cd07012">
    <property type="entry name" value="PBP2_Bug_TTT"/>
    <property type="match status" value="1"/>
</dbReference>
<dbReference type="PANTHER" id="PTHR42928">
    <property type="entry name" value="TRICARBOXYLATE-BINDING PROTEIN"/>
    <property type="match status" value="1"/>
</dbReference>
<organism evidence="3 4">
    <name type="scientific">Roseomonas indoligenes</name>
    <dbReference type="NCBI Taxonomy" id="2820811"/>
    <lineage>
        <taxon>Bacteria</taxon>
        <taxon>Pseudomonadati</taxon>
        <taxon>Pseudomonadota</taxon>
        <taxon>Alphaproteobacteria</taxon>
        <taxon>Acetobacterales</taxon>
        <taxon>Roseomonadaceae</taxon>
        <taxon>Roseomonas</taxon>
    </lineage>
</organism>
<keyword evidence="4" id="KW-1185">Reference proteome</keyword>
<dbReference type="PANTHER" id="PTHR42928:SF5">
    <property type="entry name" value="BLR1237 PROTEIN"/>
    <property type="match status" value="1"/>
</dbReference>
<feature type="signal peptide" evidence="2">
    <location>
        <begin position="1"/>
        <end position="26"/>
    </location>
</feature>
<dbReference type="Proteomes" id="UP000677537">
    <property type="component" value="Unassembled WGS sequence"/>
</dbReference>
<accession>A0A940N1E0</accession>
<dbReference type="InterPro" id="IPR005064">
    <property type="entry name" value="BUG"/>
</dbReference>
<dbReference type="Pfam" id="PF03401">
    <property type="entry name" value="TctC"/>
    <property type="match status" value="1"/>
</dbReference>
<dbReference type="RefSeq" id="WP_209376273.1">
    <property type="nucleotide sequence ID" value="NZ_JAGIZA010000017.1"/>
</dbReference>